<sequence length="368" mass="41042">MVQYTAIIIGAGPAGIGLSIALKQFGITDTLILEKDNIGSSFESWPVTTRFITPSFTTNGFGMPDINAITPDTSPGFTFKEEHINGQSYQKYLKAIVDINKVNIQTNTIVTHVRPINNGYTLITSNGNFTSKYLFIATGDLNFPYKPFKFGQHYTEINDFKDIKSHNVTIIGANESGIDAAINLATSGKKVTIISKSTGFNGNVADPSVSLSPFTNHKFKKLLDDGYPIRLLINRTVTHVEKCSEGYKIHIKENTDVHITEEIIQATGFKPTINPLIQSLFNTTYNKINLTNNDESTIFNNIFLVGSIVKHDTAILCYIYKFRTRFAVLANLIANREGMPVSEEVINYYKQNQMYLEDYSCCEVNCSC</sequence>
<gene>
    <name evidence="2" type="ORF">BUZ14_07560</name>
</gene>
<dbReference type="InterPro" id="IPR050982">
    <property type="entry name" value="Auxin_biosynth/cation_transpt"/>
</dbReference>
<dbReference type="Pfam" id="PF13738">
    <property type="entry name" value="Pyr_redox_3"/>
    <property type="match status" value="1"/>
</dbReference>
<dbReference type="EMBL" id="QYJN01000003">
    <property type="protein sequence ID" value="RIP35020.1"/>
    <property type="molecule type" value="Genomic_DNA"/>
</dbReference>
<dbReference type="SUPFAM" id="SSF51905">
    <property type="entry name" value="FAD/NAD(P)-binding domain"/>
    <property type="match status" value="1"/>
</dbReference>
<dbReference type="InterPro" id="IPR036188">
    <property type="entry name" value="FAD/NAD-bd_sf"/>
</dbReference>
<proteinExistence type="predicted"/>
<dbReference type="Proteomes" id="UP000265541">
    <property type="component" value="Unassembled WGS sequence"/>
</dbReference>
<protein>
    <submittedName>
        <fullName evidence="2">Pyridine nucleotide-disulfide oxidoreductase</fullName>
    </submittedName>
</protein>
<dbReference type="Gene3D" id="3.50.50.60">
    <property type="entry name" value="FAD/NAD(P)-binding domain"/>
    <property type="match status" value="2"/>
</dbReference>
<accession>A0A3A0VRL4</accession>
<dbReference type="OrthoDB" id="178899at2"/>
<dbReference type="PRINTS" id="PR00368">
    <property type="entry name" value="FADPNR"/>
</dbReference>
<evidence type="ECO:0000256" key="1">
    <source>
        <dbReference type="ARBA" id="ARBA00023002"/>
    </source>
</evidence>
<dbReference type="AlphaFoldDB" id="A0A3A0VRL4"/>
<comment type="caution">
    <text evidence="2">The sequence shown here is derived from an EMBL/GenBank/DDBJ whole genome shotgun (WGS) entry which is preliminary data.</text>
</comment>
<dbReference type="PANTHER" id="PTHR43539:SF89">
    <property type="entry name" value="NAD(P)-BINDING DOMAIN-CONTAINING PROTEIN"/>
    <property type="match status" value="1"/>
</dbReference>
<dbReference type="PANTHER" id="PTHR43539">
    <property type="entry name" value="FLAVIN-BINDING MONOOXYGENASE-LIKE PROTEIN (AFU_ORTHOLOGUE AFUA_4G09220)"/>
    <property type="match status" value="1"/>
</dbReference>
<dbReference type="GO" id="GO:0004497">
    <property type="term" value="F:monooxygenase activity"/>
    <property type="evidence" value="ECO:0007669"/>
    <property type="project" value="TreeGrafter"/>
</dbReference>
<keyword evidence="1" id="KW-0560">Oxidoreductase</keyword>
<evidence type="ECO:0000313" key="2">
    <source>
        <dbReference type="EMBL" id="RIP35020.1"/>
    </source>
</evidence>
<reference evidence="2 3" key="1">
    <citation type="journal article" date="2016" name="Front. Microbiol.">
        <title>Comprehensive Phylogenetic Analysis of Bovine Non-aureus Staphylococci Species Based on Whole-Genome Sequencing.</title>
        <authorList>
            <person name="Naushad S."/>
            <person name="Barkema H.W."/>
            <person name="Luby C."/>
            <person name="Condas L.A."/>
            <person name="Nobrega D.B."/>
            <person name="Carson D.A."/>
            <person name="De Buck J."/>
        </authorList>
    </citation>
    <scope>NUCLEOTIDE SEQUENCE [LARGE SCALE GENOMIC DNA]</scope>
    <source>
        <strain evidence="2 3">SNUC 4781</strain>
    </source>
</reference>
<dbReference type="GO" id="GO:0050660">
    <property type="term" value="F:flavin adenine dinucleotide binding"/>
    <property type="evidence" value="ECO:0007669"/>
    <property type="project" value="TreeGrafter"/>
</dbReference>
<dbReference type="RefSeq" id="WP_119485254.1">
    <property type="nucleotide sequence ID" value="NZ_QYJN01000003.1"/>
</dbReference>
<dbReference type="PRINTS" id="PR00411">
    <property type="entry name" value="PNDRDTASEI"/>
</dbReference>
<evidence type="ECO:0000313" key="3">
    <source>
        <dbReference type="Proteomes" id="UP000265541"/>
    </source>
</evidence>
<organism evidence="2 3">
    <name type="scientific">Staphylococcus gallinarum</name>
    <dbReference type="NCBI Taxonomy" id="1293"/>
    <lineage>
        <taxon>Bacteria</taxon>
        <taxon>Bacillati</taxon>
        <taxon>Bacillota</taxon>
        <taxon>Bacilli</taxon>
        <taxon>Bacillales</taxon>
        <taxon>Staphylococcaceae</taxon>
        <taxon>Staphylococcus</taxon>
    </lineage>
</organism>
<name>A0A3A0VRL4_STAGA</name>